<keyword evidence="7 10" id="KW-0119">Carbohydrate metabolism</keyword>
<dbReference type="AlphaFoldDB" id="A0A4R3LXY3"/>
<protein>
    <recommendedName>
        <fullName evidence="4 10">4-alpha-glucanotransferase</fullName>
        <ecNumber evidence="3 10">2.4.1.25</ecNumber>
    </recommendedName>
    <alternativeName>
        <fullName evidence="8 10">Amylomaltase</fullName>
    </alternativeName>
    <alternativeName>
        <fullName evidence="9 10">Disproportionating enzyme</fullName>
    </alternativeName>
</protein>
<comment type="catalytic activity">
    <reaction evidence="1 10">
        <text>Transfers a segment of a (1-&gt;4)-alpha-D-glucan to a new position in an acceptor, which may be glucose or a (1-&gt;4)-alpha-D-glucan.</text>
        <dbReference type="EC" id="2.4.1.25"/>
    </reaction>
</comment>
<gene>
    <name evidence="11" type="ORF">EDC64_10491</name>
</gene>
<name>A0A4R3LXY3_9HYPH</name>
<evidence type="ECO:0000256" key="8">
    <source>
        <dbReference type="ARBA" id="ARBA00031423"/>
    </source>
</evidence>
<dbReference type="InterPro" id="IPR017853">
    <property type="entry name" value="GH"/>
</dbReference>
<evidence type="ECO:0000256" key="6">
    <source>
        <dbReference type="ARBA" id="ARBA00022679"/>
    </source>
</evidence>
<evidence type="ECO:0000256" key="5">
    <source>
        <dbReference type="ARBA" id="ARBA00022676"/>
    </source>
</evidence>
<keyword evidence="6 10" id="KW-0808">Transferase</keyword>
<comment type="similarity">
    <text evidence="2 10">Belongs to the disproportionating enzyme family.</text>
</comment>
<evidence type="ECO:0000256" key="9">
    <source>
        <dbReference type="ARBA" id="ARBA00031501"/>
    </source>
</evidence>
<dbReference type="EMBL" id="SMAI01000004">
    <property type="protein sequence ID" value="TCT05534.1"/>
    <property type="molecule type" value="Genomic_DNA"/>
</dbReference>
<accession>A0A4R3LXY3</accession>
<dbReference type="GO" id="GO:0004134">
    <property type="term" value="F:4-alpha-glucanotransferase activity"/>
    <property type="evidence" value="ECO:0007669"/>
    <property type="project" value="UniProtKB-EC"/>
</dbReference>
<dbReference type="RefSeq" id="WP_245504606.1">
    <property type="nucleotide sequence ID" value="NZ_SMAI01000004.1"/>
</dbReference>
<evidence type="ECO:0000256" key="3">
    <source>
        <dbReference type="ARBA" id="ARBA00012560"/>
    </source>
</evidence>
<evidence type="ECO:0000256" key="2">
    <source>
        <dbReference type="ARBA" id="ARBA00005684"/>
    </source>
</evidence>
<evidence type="ECO:0000256" key="4">
    <source>
        <dbReference type="ARBA" id="ARBA00020295"/>
    </source>
</evidence>
<evidence type="ECO:0000256" key="1">
    <source>
        <dbReference type="ARBA" id="ARBA00000439"/>
    </source>
</evidence>
<evidence type="ECO:0000313" key="12">
    <source>
        <dbReference type="Proteomes" id="UP000294664"/>
    </source>
</evidence>
<dbReference type="Proteomes" id="UP000294664">
    <property type="component" value="Unassembled WGS sequence"/>
</dbReference>
<organism evidence="11 12">
    <name type="scientific">Aquabacter spiritensis</name>
    <dbReference type="NCBI Taxonomy" id="933073"/>
    <lineage>
        <taxon>Bacteria</taxon>
        <taxon>Pseudomonadati</taxon>
        <taxon>Pseudomonadota</taxon>
        <taxon>Alphaproteobacteria</taxon>
        <taxon>Hyphomicrobiales</taxon>
        <taxon>Xanthobacteraceae</taxon>
        <taxon>Aquabacter</taxon>
    </lineage>
</organism>
<dbReference type="NCBIfam" id="TIGR00217">
    <property type="entry name" value="malQ"/>
    <property type="match status" value="1"/>
</dbReference>
<proteinExistence type="inferred from homology"/>
<evidence type="ECO:0000256" key="7">
    <source>
        <dbReference type="ARBA" id="ARBA00023277"/>
    </source>
</evidence>
<dbReference type="InterPro" id="IPR003385">
    <property type="entry name" value="Glyco_hydro_77"/>
</dbReference>
<sequence length="691" mass="73551">MDDALMHLAGRAGISPHWHDAFGRPQTVPPDALRAILAALGLPAASPSDLADSIERAAGEHAGALPPLVTADAGAPVLLPVSGATGRLRYRIALEGGGVIDGEAEVESGHLHLPALDVPGYHTIEMAGQGTVLAVAPARCFSIADAAGSDAGRLWALAVQIYALRRSGDCGIGDFSALSQLAVKAANAGAAGLVMSPVHAGFPADPHHFSPYAPSSRQFLNPLHADPHVVFGGPPVDAAIAALGCGAEVASLERAHMVDWPAAAPLKYAILRRLYQDALPRMAGLADDFAAFRTRNGPALEDHARFEAIHAAQFSADPTQWNWRTWGGGLSDPRSDAVAGFARQNPEAVGFHAFLQWVADRSLGQAQDAARAAGMPIGLISDLAVGTDGGGSQAWSRQADMLIGLSVGAPPDLLNALGQSWGLAAFSPRALAQTGFAAFRDMLRAVMGHAGGVRIDHIMGLMRLWLVPEGFPPTQGAYLAYPFEDLARLVALESHRHRAILIGEDLGTVPEGFRARLAARGILGMRVLWFERHEDRFARAADYDRDAIAVTGTHDLPTVAGWWKGRDIDWRVPLGIVGEGQTERTEREARGRDRRAIWQAIAPDDADPDAPPEDPERVVDAALSFIGRTPAPLVVIPIEDALALEEQPNLPGTIDEHPNWRRRLGPQAADLLEDPSVQQRLARLDAVRKQP</sequence>
<comment type="caution">
    <text evidence="11">The sequence shown here is derived from an EMBL/GenBank/DDBJ whole genome shotgun (WGS) entry which is preliminary data.</text>
</comment>
<evidence type="ECO:0000313" key="11">
    <source>
        <dbReference type="EMBL" id="TCT05534.1"/>
    </source>
</evidence>
<dbReference type="Gene3D" id="3.20.20.80">
    <property type="entry name" value="Glycosidases"/>
    <property type="match status" value="1"/>
</dbReference>
<reference evidence="11 12" key="1">
    <citation type="submission" date="2019-03" db="EMBL/GenBank/DDBJ databases">
        <title>Genomic Encyclopedia of Type Strains, Phase IV (KMG-IV): sequencing the most valuable type-strain genomes for metagenomic binning, comparative biology and taxonomic classification.</title>
        <authorList>
            <person name="Goeker M."/>
        </authorList>
    </citation>
    <scope>NUCLEOTIDE SEQUENCE [LARGE SCALE GENOMIC DNA]</scope>
    <source>
        <strain evidence="11 12">DSM 9035</strain>
    </source>
</reference>
<keyword evidence="12" id="KW-1185">Reference proteome</keyword>
<dbReference type="GO" id="GO:0005975">
    <property type="term" value="P:carbohydrate metabolic process"/>
    <property type="evidence" value="ECO:0007669"/>
    <property type="project" value="InterPro"/>
</dbReference>
<evidence type="ECO:0000256" key="10">
    <source>
        <dbReference type="RuleBase" id="RU361207"/>
    </source>
</evidence>
<dbReference type="Pfam" id="PF02446">
    <property type="entry name" value="Glyco_hydro_77"/>
    <property type="match status" value="1"/>
</dbReference>
<dbReference type="SUPFAM" id="SSF51445">
    <property type="entry name" value="(Trans)glycosidases"/>
    <property type="match status" value="1"/>
</dbReference>
<dbReference type="PANTHER" id="PTHR32438:SF5">
    <property type="entry name" value="4-ALPHA-GLUCANOTRANSFERASE DPE1, CHLOROPLASTIC_AMYLOPLASTIC"/>
    <property type="match status" value="1"/>
</dbReference>
<dbReference type="PANTHER" id="PTHR32438">
    <property type="entry name" value="4-ALPHA-GLUCANOTRANSFERASE DPE1, CHLOROPLASTIC/AMYLOPLASTIC"/>
    <property type="match status" value="1"/>
</dbReference>
<keyword evidence="5 10" id="KW-0328">Glycosyltransferase</keyword>
<dbReference type="EC" id="2.4.1.25" evidence="3 10"/>